<accession>U1MQF1</accession>
<dbReference type="InterPro" id="IPR053146">
    <property type="entry name" value="QDO-like"/>
</dbReference>
<proteinExistence type="predicted"/>
<protein>
    <submittedName>
        <fullName evidence="2">Double-stranded beta-helix domain protein</fullName>
    </submittedName>
</protein>
<gene>
    <name evidence="2" type="ORF">J07HQW1_02299</name>
</gene>
<dbReference type="InterPro" id="IPR014710">
    <property type="entry name" value="RmlC-like_jellyroll"/>
</dbReference>
<dbReference type="PANTHER" id="PTHR36440">
    <property type="entry name" value="PUTATIVE (AFU_ORTHOLOGUE AFUA_8G07350)-RELATED"/>
    <property type="match status" value="1"/>
</dbReference>
<dbReference type="EMBL" id="KE356560">
    <property type="protein sequence ID" value="ERG92264.1"/>
    <property type="molecule type" value="Genomic_DNA"/>
</dbReference>
<dbReference type="Gene3D" id="2.60.120.10">
    <property type="entry name" value="Jelly Rolls"/>
    <property type="match status" value="1"/>
</dbReference>
<evidence type="ECO:0000313" key="2">
    <source>
        <dbReference type="EMBL" id="ERG92264.1"/>
    </source>
</evidence>
<organism evidence="2 3">
    <name type="scientific">Haloquadratum walsbyi J07HQW1</name>
    <dbReference type="NCBI Taxonomy" id="1238424"/>
    <lineage>
        <taxon>Archaea</taxon>
        <taxon>Methanobacteriati</taxon>
        <taxon>Methanobacteriota</taxon>
        <taxon>Stenosarchaea group</taxon>
        <taxon>Halobacteria</taxon>
        <taxon>Halobacteriales</taxon>
        <taxon>Haloferacaceae</taxon>
        <taxon>Haloquadratum</taxon>
    </lineage>
</organism>
<dbReference type="Pfam" id="PF07883">
    <property type="entry name" value="Cupin_2"/>
    <property type="match status" value="1"/>
</dbReference>
<dbReference type="AlphaFoldDB" id="U1MQF1"/>
<dbReference type="Proteomes" id="UP000030649">
    <property type="component" value="Unassembled WGS sequence"/>
</dbReference>
<dbReference type="PANTHER" id="PTHR36440:SF1">
    <property type="entry name" value="PUTATIVE (AFU_ORTHOLOGUE AFUA_8G07350)-RELATED"/>
    <property type="match status" value="1"/>
</dbReference>
<evidence type="ECO:0000313" key="3">
    <source>
        <dbReference type="Proteomes" id="UP000030649"/>
    </source>
</evidence>
<evidence type="ECO:0000259" key="1">
    <source>
        <dbReference type="Pfam" id="PF07883"/>
    </source>
</evidence>
<dbReference type="SUPFAM" id="SSF51182">
    <property type="entry name" value="RmlC-like cupins"/>
    <property type="match status" value="1"/>
</dbReference>
<dbReference type="HOGENOM" id="CLU_116722_4_0_2"/>
<dbReference type="InterPro" id="IPR011051">
    <property type="entry name" value="RmlC_Cupin_sf"/>
</dbReference>
<dbReference type="STRING" id="1238424.J07HQW1_02299"/>
<feature type="domain" description="Cupin type-2" evidence="1">
    <location>
        <begin position="55"/>
        <end position="123"/>
    </location>
</feature>
<sequence>MRDSNIIMSDTDTDPNPIVRRAEEVTYESVELTDGLSMGMLLGDAQDTPHFDMRRFILDPGQKVPEHTNTVEHEQYVLEGCYEVGIGTENFTVYPGDALLIPSGVTHWYRNESSERGSFLCVVPKGDDEIELSDQS</sequence>
<name>U1MQF1_9EURY</name>
<reference evidence="2 3" key="1">
    <citation type="journal article" date="2013" name="PLoS ONE">
        <title>Assembly-driven community genomics of a hypersaline microbial ecosystem.</title>
        <authorList>
            <person name="Podell S."/>
            <person name="Ugalde J.A."/>
            <person name="Narasingarao P."/>
            <person name="Banfield J.F."/>
            <person name="Heidelberg K.B."/>
            <person name="Allen E.E."/>
        </authorList>
    </citation>
    <scope>NUCLEOTIDE SEQUENCE [LARGE SCALE GENOMIC DNA]</scope>
    <source>
        <strain evidence="3">J07HQW1</strain>
    </source>
</reference>
<dbReference type="InterPro" id="IPR013096">
    <property type="entry name" value="Cupin_2"/>
</dbReference>